<dbReference type="SUPFAM" id="SSF47384">
    <property type="entry name" value="Homodimeric domain of signal transducing histidine kinase"/>
    <property type="match status" value="1"/>
</dbReference>
<organism evidence="8 9">
    <name type="scientific">Halovenus carboxidivorans</name>
    <dbReference type="NCBI Taxonomy" id="2692199"/>
    <lineage>
        <taxon>Archaea</taxon>
        <taxon>Methanobacteriati</taxon>
        <taxon>Methanobacteriota</taxon>
        <taxon>Stenosarchaea group</taxon>
        <taxon>Halobacteria</taxon>
        <taxon>Halobacteriales</taxon>
        <taxon>Haloarculaceae</taxon>
        <taxon>Halovenus</taxon>
    </lineage>
</organism>
<dbReference type="PROSITE" id="PS50109">
    <property type="entry name" value="HIS_KIN"/>
    <property type="match status" value="1"/>
</dbReference>
<name>A0A6B0TA92_9EURY</name>
<evidence type="ECO:0000313" key="8">
    <source>
        <dbReference type="EMBL" id="MXR52292.1"/>
    </source>
</evidence>
<dbReference type="GO" id="GO:0000155">
    <property type="term" value="F:phosphorelay sensor kinase activity"/>
    <property type="evidence" value="ECO:0007669"/>
    <property type="project" value="InterPro"/>
</dbReference>
<dbReference type="Proteomes" id="UP000466535">
    <property type="component" value="Unassembled WGS sequence"/>
</dbReference>
<keyword evidence="5 8" id="KW-0418">Kinase</keyword>
<dbReference type="InterPro" id="IPR050736">
    <property type="entry name" value="Sensor_HK_Regulatory"/>
</dbReference>
<dbReference type="Gene3D" id="1.10.287.130">
    <property type="match status" value="1"/>
</dbReference>
<evidence type="ECO:0000256" key="5">
    <source>
        <dbReference type="ARBA" id="ARBA00022777"/>
    </source>
</evidence>
<dbReference type="Gene3D" id="3.30.565.10">
    <property type="entry name" value="Histidine kinase-like ATPase, C-terminal domain"/>
    <property type="match status" value="1"/>
</dbReference>
<proteinExistence type="predicted"/>
<keyword evidence="3" id="KW-0597">Phosphoprotein</keyword>
<sequence>MTANESWSLPMERYPDPACSYAFEDDRAVVQASNEQFGRISGLSAGDPLADGFGEELPVLGDQPSFDRSGRCWVRDPDHRERRYLVRIIAPENDQPGHLVFNAVDQERESQNVGVDRVASVLSHDLRNPLDVARARLRAGRELESEEHFDHVEQAHDRMERIIQDVLTLARGEDVVNPEEVVDLDAVVRNAWQTVETNGATLDVVEDLPEATADRDRVTRLFENLFRNAVEHGPPETEEEHITISVGRLPDGLFVADDGVGIPPENRERVFEPGFSSDDHGTGLGLAIVARIVDLHGWSVRVTDSETGGARFEIVGLDPE</sequence>
<dbReference type="EMBL" id="WUUT01000004">
    <property type="protein sequence ID" value="MXR52292.1"/>
    <property type="molecule type" value="Genomic_DNA"/>
</dbReference>
<evidence type="ECO:0000256" key="4">
    <source>
        <dbReference type="ARBA" id="ARBA00022679"/>
    </source>
</evidence>
<dbReference type="EC" id="2.7.13.3" evidence="2"/>
<dbReference type="InterPro" id="IPR004358">
    <property type="entry name" value="Sig_transdc_His_kin-like_C"/>
</dbReference>
<evidence type="ECO:0000313" key="9">
    <source>
        <dbReference type="Proteomes" id="UP000466535"/>
    </source>
</evidence>
<keyword evidence="4" id="KW-0808">Transferase</keyword>
<dbReference type="InterPro" id="IPR036890">
    <property type="entry name" value="HATPase_C_sf"/>
</dbReference>
<reference evidence="8 9" key="1">
    <citation type="submission" date="2019-12" db="EMBL/GenBank/DDBJ databases">
        <title>Isolation and characterization of three novel carbon monoxide-oxidizing members of Halobacteria from salione crusts and soils.</title>
        <authorList>
            <person name="Myers M.R."/>
            <person name="King G.M."/>
        </authorList>
    </citation>
    <scope>NUCLEOTIDE SEQUENCE [LARGE SCALE GENOMIC DNA]</scope>
    <source>
        <strain evidence="8 9">WSH3</strain>
    </source>
</reference>
<gene>
    <name evidence="8" type="ORF">GRX03_11845</name>
</gene>
<dbReference type="SUPFAM" id="SSF55874">
    <property type="entry name" value="ATPase domain of HSP90 chaperone/DNA topoisomerase II/histidine kinase"/>
    <property type="match status" value="1"/>
</dbReference>
<dbReference type="CDD" id="cd00075">
    <property type="entry name" value="HATPase"/>
    <property type="match status" value="1"/>
</dbReference>
<protein>
    <recommendedName>
        <fullName evidence="2">histidine kinase</fullName>
        <ecNumber evidence="2">2.7.13.3</ecNumber>
    </recommendedName>
</protein>
<dbReference type="InterPro" id="IPR036097">
    <property type="entry name" value="HisK_dim/P_sf"/>
</dbReference>
<dbReference type="PANTHER" id="PTHR43711:SF1">
    <property type="entry name" value="HISTIDINE KINASE 1"/>
    <property type="match status" value="1"/>
</dbReference>
<dbReference type="InterPro" id="IPR005467">
    <property type="entry name" value="His_kinase_dom"/>
</dbReference>
<dbReference type="SMART" id="SM00388">
    <property type="entry name" value="HisKA"/>
    <property type="match status" value="1"/>
</dbReference>
<dbReference type="InterPro" id="IPR003594">
    <property type="entry name" value="HATPase_dom"/>
</dbReference>
<dbReference type="PANTHER" id="PTHR43711">
    <property type="entry name" value="TWO-COMPONENT HISTIDINE KINASE"/>
    <property type="match status" value="1"/>
</dbReference>
<feature type="domain" description="Histidine kinase" evidence="7">
    <location>
        <begin position="121"/>
        <end position="314"/>
    </location>
</feature>
<dbReference type="OrthoDB" id="8127at2157"/>
<evidence type="ECO:0000259" key="7">
    <source>
        <dbReference type="PROSITE" id="PS50109"/>
    </source>
</evidence>
<dbReference type="CDD" id="cd00082">
    <property type="entry name" value="HisKA"/>
    <property type="match status" value="1"/>
</dbReference>
<keyword evidence="9" id="KW-1185">Reference proteome</keyword>
<comment type="catalytic activity">
    <reaction evidence="1">
        <text>ATP + protein L-histidine = ADP + protein N-phospho-L-histidine.</text>
        <dbReference type="EC" id="2.7.13.3"/>
    </reaction>
</comment>
<evidence type="ECO:0000256" key="6">
    <source>
        <dbReference type="ARBA" id="ARBA00023012"/>
    </source>
</evidence>
<dbReference type="InterPro" id="IPR003661">
    <property type="entry name" value="HisK_dim/P_dom"/>
</dbReference>
<dbReference type="PRINTS" id="PR00344">
    <property type="entry name" value="BCTRLSENSOR"/>
</dbReference>
<dbReference type="Pfam" id="PF00512">
    <property type="entry name" value="HisKA"/>
    <property type="match status" value="1"/>
</dbReference>
<dbReference type="AlphaFoldDB" id="A0A6B0TA92"/>
<dbReference type="RefSeq" id="WP_159764415.1">
    <property type="nucleotide sequence ID" value="NZ_WUUT01000004.1"/>
</dbReference>
<evidence type="ECO:0000256" key="3">
    <source>
        <dbReference type="ARBA" id="ARBA00022553"/>
    </source>
</evidence>
<evidence type="ECO:0000256" key="2">
    <source>
        <dbReference type="ARBA" id="ARBA00012438"/>
    </source>
</evidence>
<keyword evidence="6" id="KW-0902">Two-component regulatory system</keyword>
<comment type="caution">
    <text evidence="8">The sequence shown here is derived from an EMBL/GenBank/DDBJ whole genome shotgun (WGS) entry which is preliminary data.</text>
</comment>
<dbReference type="SMART" id="SM00387">
    <property type="entry name" value="HATPase_c"/>
    <property type="match status" value="1"/>
</dbReference>
<accession>A0A6B0TA92</accession>
<dbReference type="Pfam" id="PF02518">
    <property type="entry name" value="HATPase_c"/>
    <property type="match status" value="1"/>
</dbReference>
<evidence type="ECO:0000256" key="1">
    <source>
        <dbReference type="ARBA" id="ARBA00000085"/>
    </source>
</evidence>